<organism evidence="1 2">
    <name type="scientific">Polarella glacialis</name>
    <name type="common">Dinoflagellate</name>
    <dbReference type="NCBI Taxonomy" id="89957"/>
    <lineage>
        <taxon>Eukaryota</taxon>
        <taxon>Sar</taxon>
        <taxon>Alveolata</taxon>
        <taxon>Dinophyceae</taxon>
        <taxon>Suessiales</taxon>
        <taxon>Suessiaceae</taxon>
        <taxon>Polarella</taxon>
    </lineage>
</organism>
<evidence type="ECO:0000313" key="2">
    <source>
        <dbReference type="Proteomes" id="UP000626109"/>
    </source>
</evidence>
<sequence>MNPLRMNPTCLESASWFFNLDEAVRTTLSHKIGQPLVWHRTGGRLAMQCDNSGEDPDACCESDDFSEFVRRLAKFSDPAIAVLAGPGLLISLMPAVANFEFHCSWDFVLPHLSKCRTGYAAMMLVIWLSHRRTGTIEMSDVLDVVVPLFTRFPLHALAASCFPLFYLLANVFESDDVSLFPSRDCRSDLALYLHSVLDGAAAFDPSLLAELKQGASARGLSAAGACAQHMALSVGALGGEVPAVLDTLFLGNRTGAEELLVPTPWPVWQALHFMSRARGQQPLLGRTASPRSFHAVAVDSPDRPPFESIAARLRRTDFNGWTLPSWPFESEDDRWTVAMDAELEKRTAEKKRSEEAPLPRVAFLESQMVDVFGGFMNFDYREVPVTRAYLLNEKEVFVPYSVFQQEWAAFISDPDLSVSRHGKTIGNYEKGFLGFVHAWKADFLTWPKAPNASHLELLAAYDILIVMDEFPKGHPPVLPAVDGQVRLWQPMEPLHFRTHFTRVLPEDYCPTVLDTHGVAAAPSVLLYHYYMVSDWHRALPPPYWKQNAGSVGLGGPVAYLFYGQGTADLEVRLQGMGYQTLRAPEGANISSYFQALQKAAVAIIPPLRTMSRPSCGQAIADAAIAGCVPTFSPRTKVFARLLNPAFLSYRTEEELISKLKLLRDNPHWFELLSREVCRRLRYVDTAFVEDPWQLLQRVQLQSPGDRRCHLRSHGI</sequence>
<name>A0A813LIL2_POLGL</name>
<reference evidence="1" key="1">
    <citation type="submission" date="2021-02" db="EMBL/GenBank/DDBJ databases">
        <authorList>
            <person name="Dougan E. K."/>
            <person name="Rhodes N."/>
            <person name="Thang M."/>
            <person name="Chan C."/>
        </authorList>
    </citation>
    <scope>NUCLEOTIDE SEQUENCE</scope>
</reference>
<evidence type="ECO:0000313" key="1">
    <source>
        <dbReference type="EMBL" id="CAE8723613.1"/>
    </source>
</evidence>
<dbReference type="EMBL" id="CAJNNW010034695">
    <property type="protein sequence ID" value="CAE8723613.1"/>
    <property type="molecule type" value="Genomic_DNA"/>
</dbReference>
<comment type="caution">
    <text evidence="1">The sequence shown here is derived from an EMBL/GenBank/DDBJ whole genome shotgun (WGS) entry which is preliminary data.</text>
</comment>
<proteinExistence type="predicted"/>
<protein>
    <recommendedName>
        <fullName evidence="3">Exostosin GT47 domain-containing protein</fullName>
    </recommendedName>
</protein>
<evidence type="ECO:0008006" key="3">
    <source>
        <dbReference type="Google" id="ProtNLM"/>
    </source>
</evidence>
<dbReference type="Proteomes" id="UP000626109">
    <property type="component" value="Unassembled WGS sequence"/>
</dbReference>
<accession>A0A813LIL2</accession>
<dbReference type="AlphaFoldDB" id="A0A813LIL2"/>
<gene>
    <name evidence="1" type="ORF">PGLA2088_LOCUS43260</name>
</gene>